<name>A0A6I6CC93_9MOLU</name>
<organism evidence="1 2">
    <name type="scientific">Spiroplasma tabanidicola</name>
    <dbReference type="NCBI Taxonomy" id="324079"/>
    <lineage>
        <taxon>Bacteria</taxon>
        <taxon>Bacillati</taxon>
        <taxon>Mycoplasmatota</taxon>
        <taxon>Mollicutes</taxon>
        <taxon>Entomoplasmatales</taxon>
        <taxon>Spiroplasmataceae</taxon>
        <taxon>Spiroplasma</taxon>
    </lineage>
</organism>
<dbReference type="EMBL" id="CP046276">
    <property type="protein sequence ID" value="QGS51878.1"/>
    <property type="molecule type" value="Genomic_DNA"/>
</dbReference>
<dbReference type="KEGG" id="stab:STABA_v1c05150"/>
<keyword evidence="2" id="KW-1185">Reference proteome</keyword>
<protein>
    <submittedName>
        <fullName evidence="1">Uncharacterized protein</fullName>
    </submittedName>
</protein>
<gene>
    <name evidence="1" type="ORF">STABA_v1c05150</name>
</gene>
<sequence>MKKIKKEKEVLKNSDADVSASLAFEELLELSTTKLSDINLNTITLDDDENTNYIDINETIDVDENDLFKIIKRAQKQKSILNNQRWVNSEENEENEIIKKAEMSGKSKYDSDVLRELILKRQRDKRKDKGLNNFIDNVKKKKNNYDK</sequence>
<dbReference type="OrthoDB" id="389774at2"/>
<evidence type="ECO:0000313" key="1">
    <source>
        <dbReference type="EMBL" id="QGS51878.1"/>
    </source>
</evidence>
<dbReference type="AlphaFoldDB" id="A0A6I6CC93"/>
<reference evidence="1 2" key="1">
    <citation type="submission" date="2019-11" db="EMBL/GenBank/DDBJ databases">
        <title>Complete genome sequence of Spiroplasma tabanidicola TAUS-1 (DSM 22603).</title>
        <authorList>
            <person name="Huang C.-T."/>
            <person name="Lin Y.-C."/>
            <person name="Kuo C.-H."/>
        </authorList>
    </citation>
    <scope>NUCLEOTIDE SEQUENCE [LARGE SCALE GENOMIC DNA]</scope>
    <source>
        <strain evidence="1 2">TAUS-1</strain>
    </source>
</reference>
<accession>A0A6I6CC93</accession>
<evidence type="ECO:0000313" key="2">
    <source>
        <dbReference type="Proteomes" id="UP000424468"/>
    </source>
</evidence>
<dbReference type="Proteomes" id="UP000424468">
    <property type="component" value="Chromosome"/>
</dbReference>
<proteinExistence type="predicted"/>
<dbReference type="RefSeq" id="WP_156006282.1">
    <property type="nucleotide sequence ID" value="NZ_CP046276.1"/>
</dbReference>